<comment type="caution">
    <text evidence="2">The sequence shown here is derived from an EMBL/GenBank/DDBJ whole genome shotgun (WGS) entry which is preliminary data.</text>
</comment>
<name>A0ABS0CJL1_9NOCA</name>
<dbReference type="EMBL" id="JADLRE010000024">
    <property type="protein sequence ID" value="MBF6228628.1"/>
    <property type="molecule type" value="Genomic_DNA"/>
</dbReference>
<sequence length="277" mass="29529">MPAITVDGAPIAYTDTGVPLGRPAAATVVFGHGLLFGGWMFRPQIEVLREHYRCIAIDWRGQGATAATARGYDMDTLTGDAVAVVRHLGVAPVHWVGLSMGGFIGQRIAARHGALLRSLTLLDTSAEPEDPGKIGEYKRLALALRLFGAGPILGRIEPHLFGSRFRADPANQPAIDEWATRLRRCDRAAVRKAVLGVADRVSVEQEITAVTMPTLVVVGADDAATPPPRSERIAELIPAARLHTLADCGHTSSLEQPAAVTALLQEFLAGVDGPWTD</sequence>
<accession>A0ABS0CJL1</accession>
<dbReference type="RefSeq" id="WP_195035510.1">
    <property type="nucleotide sequence ID" value="NZ_JADLRE010000024.1"/>
</dbReference>
<dbReference type="Proteomes" id="UP000807309">
    <property type="component" value="Unassembled WGS sequence"/>
</dbReference>
<dbReference type="Gene3D" id="3.40.50.1820">
    <property type="entry name" value="alpha/beta hydrolase"/>
    <property type="match status" value="1"/>
</dbReference>
<gene>
    <name evidence="2" type="ORF">IU470_26415</name>
</gene>
<dbReference type="InterPro" id="IPR050266">
    <property type="entry name" value="AB_hydrolase_sf"/>
</dbReference>
<proteinExistence type="predicted"/>
<dbReference type="InterPro" id="IPR000073">
    <property type="entry name" value="AB_hydrolase_1"/>
</dbReference>
<feature type="domain" description="AB hydrolase-1" evidence="1">
    <location>
        <begin position="28"/>
        <end position="262"/>
    </location>
</feature>
<evidence type="ECO:0000313" key="2">
    <source>
        <dbReference type="EMBL" id="MBF6228628.1"/>
    </source>
</evidence>
<reference evidence="2 3" key="1">
    <citation type="submission" date="2020-10" db="EMBL/GenBank/DDBJ databases">
        <title>Identification of Nocardia species via Next-generation sequencing and recognition of intraspecies genetic diversity.</title>
        <authorList>
            <person name="Li P."/>
            <person name="Li P."/>
            <person name="Lu B."/>
        </authorList>
    </citation>
    <scope>NUCLEOTIDE SEQUENCE [LARGE SCALE GENOMIC DNA]</scope>
    <source>
        <strain evidence="2 3">N-11</strain>
    </source>
</reference>
<dbReference type="PANTHER" id="PTHR43798">
    <property type="entry name" value="MONOACYLGLYCEROL LIPASE"/>
    <property type="match status" value="1"/>
</dbReference>
<evidence type="ECO:0000259" key="1">
    <source>
        <dbReference type="Pfam" id="PF12697"/>
    </source>
</evidence>
<organism evidence="2 3">
    <name type="scientific">Nocardia abscessus</name>
    <dbReference type="NCBI Taxonomy" id="120957"/>
    <lineage>
        <taxon>Bacteria</taxon>
        <taxon>Bacillati</taxon>
        <taxon>Actinomycetota</taxon>
        <taxon>Actinomycetes</taxon>
        <taxon>Mycobacteriales</taxon>
        <taxon>Nocardiaceae</taxon>
        <taxon>Nocardia</taxon>
    </lineage>
</organism>
<keyword evidence="2" id="KW-0378">Hydrolase</keyword>
<dbReference type="Pfam" id="PF12697">
    <property type="entry name" value="Abhydrolase_6"/>
    <property type="match status" value="1"/>
</dbReference>
<dbReference type="InterPro" id="IPR029058">
    <property type="entry name" value="AB_hydrolase_fold"/>
</dbReference>
<dbReference type="SUPFAM" id="SSF53474">
    <property type="entry name" value="alpha/beta-Hydrolases"/>
    <property type="match status" value="1"/>
</dbReference>
<protein>
    <submittedName>
        <fullName evidence="2">Alpha/beta fold hydrolase</fullName>
    </submittedName>
</protein>
<keyword evidence="3" id="KW-1185">Reference proteome</keyword>
<dbReference type="GO" id="GO:0016787">
    <property type="term" value="F:hydrolase activity"/>
    <property type="evidence" value="ECO:0007669"/>
    <property type="project" value="UniProtKB-KW"/>
</dbReference>
<evidence type="ECO:0000313" key="3">
    <source>
        <dbReference type="Proteomes" id="UP000807309"/>
    </source>
</evidence>